<accession>A0A3D9T5E4</accession>
<gene>
    <name evidence="2" type="ORF">DFJ69_4514</name>
</gene>
<dbReference type="RefSeq" id="WP_116024385.1">
    <property type="nucleotide sequence ID" value="NZ_QTTT01000001.1"/>
</dbReference>
<sequence>MRTRDAVRRALAWTVLPGAGLLALTAPVAAAQPTAGASATKARVADCGPVYAEYGREASGARWTYVRGQFCLGTDGRRLWPVFLWAQCQYRWGGPAGSWYYPGEKRPCVVADFTYKVSYGGVTLTSGRNTGTSGIHFGSLNGDSGDCRGRGTYRLEASFEIDGPHWSGDHKRHRAIEQLAVPCPP</sequence>
<feature type="signal peptide" evidence="1">
    <location>
        <begin position="1"/>
        <end position="31"/>
    </location>
</feature>
<evidence type="ECO:0000313" key="2">
    <source>
        <dbReference type="EMBL" id="REE99011.1"/>
    </source>
</evidence>
<dbReference type="AlphaFoldDB" id="A0A3D9T5E4"/>
<reference evidence="2 3" key="1">
    <citation type="submission" date="2018-08" db="EMBL/GenBank/DDBJ databases">
        <title>Sequencing the genomes of 1000 actinobacteria strains.</title>
        <authorList>
            <person name="Klenk H.-P."/>
        </authorList>
    </citation>
    <scope>NUCLEOTIDE SEQUENCE [LARGE SCALE GENOMIC DNA]</scope>
    <source>
        <strain evidence="2 3">DSM 43927</strain>
    </source>
</reference>
<comment type="caution">
    <text evidence="2">The sequence shown here is derived from an EMBL/GenBank/DDBJ whole genome shotgun (WGS) entry which is preliminary data.</text>
</comment>
<evidence type="ECO:0000313" key="3">
    <source>
        <dbReference type="Proteomes" id="UP000256661"/>
    </source>
</evidence>
<evidence type="ECO:0000256" key="1">
    <source>
        <dbReference type="SAM" id="SignalP"/>
    </source>
</evidence>
<evidence type="ECO:0008006" key="4">
    <source>
        <dbReference type="Google" id="ProtNLM"/>
    </source>
</evidence>
<proteinExistence type="predicted"/>
<dbReference type="Proteomes" id="UP000256661">
    <property type="component" value="Unassembled WGS sequence"/>
</dbReference>
<name>A0A3D9T5E4_9ACTN</name>
<organism evidence="2 3">
    <name type="scientific">Thermomonospora umbrina</name>
    <dbReference type="NCBI Taxonomy" id="111806"/>
    <lineage>
        <taxon>Bacteria</taxon>
        <taxon>Bacillati</taxon>
        <taxon>Actinomycetota</taxon>
        <taxon>Actinomycetes</taxon>
        <taxon>Streptosporangiales</taxon>
        <taxon>Thermomonosporaceae</taxon>
        <taxon>Thermomonospora</taxon>
    </lineage>
</organism>
<feature type="chain" id="PRO_5017607201" description="Peptidase inhibitor family I36" evidence="1">
    <location>
        <begin position="32"/>
        <end position="185"/>
    </location>
</feature>
<protein>
    <recommendedName>
        <fullName evidence="4">Peptidase inhibitor family I36</fullName>
    </recommendedName>
</protein>
<dbReference type="EMBL" id="QTTT01000001">
    <property type="protein sequence ID" value="REE99011.1"/>
    <property type="molecule type" value="Genomic_DNA"/>
</dbReference>
<keyword evidence="3" id="KW-1185">Reference proteome</keyword>
<keyword evidence="1" id="KW-0732">Signal</keyword>